<dbReference type="EMBL" id="RCMK01001107">
    <property type="protein sequence ID" value="KAG2901933.1"/>
    <property type="molecule type" value="Genomic_DNA"/>
</dbReference>
<dbReference type="EMBL" id="RCMI01001098">
    <property type="protein sequence ID" value="KAG2890805.1"/>
    <property type="molecule type" value="Genomic_DNA"/>
</dbReference>
<dbReference type="EMBL" id="MJFZ01000021">
    <property type="protein sequence ID" value="RAW42008.1"/>
    <property type="molecule type" value="Genomic_DNA"/>
</dbReference>
<dbReference type="Proteomes" id="UP000688947">
    <property type="component" value="Unassembled WGS sequence"/>
</dbReference>
<dbReference type="EMBL" id="RCML01001085">
    <property type="protein sequence ID" value="KAG2965685.1"/>
    <property type="molecule type" value="Genomic_DNA"/>
</dbReference>
<dbReference type="EMBL" id="MF177887">
    <property type="protein sequence ID" value="AUD40053.1"/>
    <property type="molecule type" value="mRNA"/>
</dbReference>
<feature type="signal peptide" evidence="1">
    <location>
        <begin position="1"/>
        <end position="21"/>
    </location>
</feature>
<accession>A0A2H4X1V4</accession>
<dbReference type="EMBL" id="JAENGZ010000690">
    <property type="protein sequence ID" value="KAG6955253.1"/>
    <property type="molecule type" value="Genomic_DNA"/>
</dbReference>
<evidence type="ECO:0000313" key="7">
    <source>
        <dbReference type="EMBL" id="KAG3210233.1"/>
    </source>
</evidence>
<dbReference type="OrthoDB" id="152433at2759"/>
<name>A0A2H4X1V4_9STRA</name>
<dbReference type="VEuPathDB" id="FungiDB:PC110_g1748"/>
<gene>
    <name evidence="2" type="primary">scr142</name>
    <name evidence="8" type="ORF">JG687_00011337</name>
    <name evidence="9" type="ORF">PC110_g1748</name>
    <name evidence="3" type="ORF">PC113_g19804</name>
    <name evidence="4" type="ORF">PC115_g19390</name>
    <name evidence="5" type="ORF">PC117_g21614</name>
    <name evidence="6" type="ORF">PC118_g19600</name>
    <name evidence="7" type="ORF">PC129_g18768</name>
</gene>
<reference evidence="2" key="2">
    <citation type="submission" date="2017-05" db="EMBL/GenBank/DDBJ databases">
        <authorList>
            <person name="Song R."/>
            <person name="Chenine A.L."/>
            <person name="Ruprecht R.M."/>
        </authorList>
    </citation>
    <scope>NUCLEOTIDE SEQUENCE</scope>
    <source>
        <strain evidence="2">10300</strain>
    </source>
</reference>
<dbReference type="Proteomes" id="UP000760860">
    <property type="component" value="Unassembled WGS sequence"/>
</dbReference>
<reference evidence="3" key="4">
    <citation type="submission" date="2018-10" db="EMBL/GenBank/DDBJ databases">
        <title>Effector identification in a new, highly contiguous assembly of the strawberry crown rot pathogen Phytophthora cactorum.</title>
        <authorList>
            <person name="Armitage A.D."/>
            <person name="Nellist C.F."/>
            <person name="Bates H."/>
            <person name="Vickerstaff R.J."/>
            <person name="Harrison R.J."/>
        </authorList>
    </citation>
    <scope>NUCLEOTIDE SEQUENCE</scope>
    <source>
        <strain evidence="3">15-7</strain>
        <strain evidence="4">4032</strain>
        <strain evidence="5">4040</strain>
        <strain evidence="6">P415</strain>
        <strain evidence="7">P421</strain>
    </source>
</reference>
<evidence type="ECO:0000313" key="9">
    <source>
        <dbReference type="EMBL" id="RAW42008.1"/>
    </source>
</evidence>
<dbReference type="Proteomes" id="UP000736787">
    <property type="component" value="Unassembled WGS sequence"/>
</dbReference>
<sequence length="142" mass="15229">MRVATVIAVLLATLATATTNAAPETTACNLACVKGETCKLQEVQCITAPCNPVPTCVPIETEPVCTKKCPRNEKCQINSADNSLYCLSPCATVRCSSGYTCQVDQVQCIRAPCPPVAVCKPVKKGKSPYSRRILRTTSNNKY</sequence>
<organism evidence="2">
    <name type="scientific">Phytophthora cactorum</name>
    <dbReference type="NCBI Taxonomy" id="29920"/>
    <lineage>
        <taxon>Eukaryota</taxon>
        <taxon>Sar</taxon>
        <taxon>Stramenopiles</taxon>
        <taxon>Oomycota</taxon>
        <taxon>Peronosporomycetes</taxon>
        <taxon>Peronosporales</taxon>
        <taxon>Peronosporaceae</taxon>
        <taxon>Phytophthora</taxon>
    </lineage>
</organism>
<dbReference type="Proteomes" id="UP000251314">
    <property type="component" value="Unassembled WGS sequence"/>
</dbReference>
<reference evidence="2" key="1">
    <citation type="journal article" date="2017" name="Mol. Genet. Genomics">
        <title>Transcription profiling and identification of infection-related genes in Phytophthora cactorum.</title>
        <authorList>
            <person name="Chen X.R."/>
            <person name="Huang S.X."/>
            <person name="Zhang Y."/>
            <person name="Sheng G.L."/>
            <person name="Zhang B.Y."/>
            <person name="Li Q.Y."/>
            <person name="Zhu F."/>
            <person name="Xu J.Y."/>
        </authorList>
    </citation>
    <scope>NUCLEOTIDE SEQUENCE</scope>
    <source>
        <strain evidence="2">10300</strain>
    </source>
</reference>
<evidence type="ECO:0000256" key="1">
    <source>
        <dbReference type="SAM" id="SignalP"/>
    </source>
</evidence>
<dbReference type="AlphaFoldDB" id="A0A2H4X1V4"/>
<dbReference type="Proteomes" id="UP000774804">
    <property type="component" value="Unassembled WGS sequence"/>
</dbReference>
<keyword evidence="10" id="KW-1185">Reference proteome</keyword>
<dbReference type="Proteomes" id="UP000735874">
    <property type="component" value="Unassembled WGS sequence"/>
</dbReference>
<reference evidence="8" key="5">
    <citation type="submission" date="2021-01" db="EMBL/GenBank/DDBJ databases">
        <title>Phytophthora aleatoria, a newly-described species from Pinus radiata is distinct from Phytophthora cactorum isolates based on comparative genomics.</title>
        <authorList>
            <person name="Mcdougal R."/>
            <person name="Panda P."/>
            <person name="Williams N."/>
            <person name="Studholme D.J."/>
        </authorList>
    </citation>
    <scope>NUCLEOTIDE SEQUENCE</scope>
    <source>
        <strain evidence="8">NZFS 3830</strain>
    </source>
</reference>
<protein>
    <submittedName>
        <fullName evidence="2">Small cysteine-rich secretory protein 142</fullName>
    </submittedName>
</protein>
<evidence type="ECO:0000313" key="4">
    <source>
        <dbReference type="EMBL" id="KAG2890805.1"/>
    </source>
</evidence>
<dbReference type="EMBL" id="RCMV01001125">
    <property type="protein sequence ID" value="KAG3210233.1"/>
    <property type="molecule type" value="Genomic_DNA"/>
</dbReference>
<evidence type="ECO:0000313" key="6">
    <source>
        <dbReference type="EMBL" id="KAG2965685.1"/>
    </source>
</evidence>
<evidence type="ECO:0000313" key="2">
    <source>
        <dbReference type="EMBL" id="AUD40053.1"/>
    </source>
</evidence>
<proteinExistence type="evidence at transcript level"/>
<evidence type="ECO:0000313" key="8">
    <source>
        <dbReference type="EMBL" id="KAG6955253.1"/>
    </source>
</evidence>
<dbReference type="Proteomes" id="UP000697107">
    <property type="component" value="Unassembled WGS sequence"/>
</dbReference>
<evidence type="ECO:0000313" key="10">
    <source>
        <dbReference type="Proteomes" id="UP000251314"/>
    </source>
</evidence>
<evidence type="ECO:0000313" key="5">
    <source>
        <dbReference type="EMBL" id="KAG2901933.1"/>
    </source>
</evidence>
<keyword evidence="1" id="KW-0732">Signal</keyword>
<evidence type="ECO:0000313" key="3">
    <source>
        <dbReference type="EMBL" id="KAG2837603.1"/>
    </source>
</evidence>
<reference evidence="9 10" key="3">
    <citation type="submission" date="2018-01" db="EMBL/GenBank/DDBJ databases">
        <title>Draft genome of the strawberry crown rot pathogen Phytophthora cactorum.</title>
        <authorList>
            <person name="Armitage A.D."/>
            <person name="Lysoe E."/>
            <person name="Nellist C.F."/>
            <person name="Harrison R.J."/>
            <person name="Brurberg M.B."/>
        </authorList>
    </citation>
    <scope>NUCLEOTIDE SEQUENCE [LARGE SCALE GENOMIC DNA]</scope>
    <source>
        <strain evidence="9 10">10300</strain>
    </source>
</reference>
<dbReference type="EMBL" id="RCMG01001058">
    <property type="protein sequence ID" value="KAG2837603.1"/>
    <property type="molecule type" value="Genomic_DNA"/>
</dbReference>
<feature type="chain" id="PRO_5039978917" evidence="1">
    <location>
        <begin position="22"/>
        <end position="142"/>
    </location>
</feature>